<evidence type="ECO:0000256" key="8">
    <source>
        <dbReference type="ARBA" id="ARBA00023316"/>
    </source>
</evidence>
<dbReference type="PROSITE" id="PS51762">
    <property type="entry name" value="GH16_2"/>
    <property type="match status" value="1"/>
</dbReference>
<dbReference type="PANTHER" id="PTHR31361">
    <property type="entry name" value="BETA-GLUCAN SYNTHESIS-ASSOCIATED PROTEIN KRE6-RELATED"/>
    <property type="match status" value="1"/>
</dbReference>
<protein>
    <submittedName>
        <fullName evidence="12">Beta-glucan synthesis-associated protein KRE6</fullName>
    </submittedName>
</protein>
<dbReference type="GO" id="GO:0031505">
    <property type="term" value="P:fungal-type cell wall organization"/>
    <property type="evidence" value="ECO:0007669"/>
    <property type="project" value="TreeGrafter"/>
</dbReference>
<sequence>MRNLTGPPVPPHRQNREYQSLPGEGDDSAQNPFNSEAGESVADSSSSRSNVSDTLLGSRAPSANTSTHRHVSVPYAPSVMSGSDFDRYPNRKSVTPDGNLALPGQYSQSEFSERSRTNSFSSYDQNPDINPFLMNADFSPFGGYPASDFPLHMDEKEADDYLHNPDPIADALEDRKCHRLDRRGWGALVAFIALIGGIITVFVVLPILDFTDTGRAPTKPANHTTSSINHQLSDYQYGILSALRYKSLIDPDTPSSAKTIKSHNGTTWDLVFSDEFNVDGRTFYEGDDPIWTAVDLWYGATQDLEWYSPDAVTTANGCLRIQFDAFQNHNLNFRSGMVQSWNKLCLTEAHIEMAVRLPGSGKVQGLWPGLWTLGNLARAGYLSTSDGVWPYSYNECDAGITPNQSSPDGISYLPGQRLNKCVCPGGDHPNVGVGRGAPEIDILEGTVGATTAELPNGVASQSVQLAPMDIWYVVDYSYVEIYNNSITAMNTWTGGPFQQAVSGTTQLNPDWYQQDGASSFQTFGIEYQNDDVDGYISWFVGPHAVYTLYAPAIGPNGNIGARHISKEAMSIVMNVGLSNSWVYINWLDLVFPAIMEIDYVRIYQPPGQTQLTCDPEDYPTLQYINDHINAYSNPNLTSWAQAGYRFPPNSLMDGC</sequence>
<evidence type="ECO:0000259" key="11">
    <source>
        <dbReference type="PROSITE" id="PS51762"/>
    </source>
</evidence>
<evidence type="ECO:0000256" key="4">
    <source>
        <dbReference type="ARBA" id="ARBA00022968"/>
    </source>
</evidence>
<dbReference type="AlphaFoldDB" id="A0A2T0FIF9"/>
<name>A0A2T0FIF9_9ASCO</name>
<evidence type="ECO:0000256" key="5">
    <source>
        <dbReference type="ARBA" id="ARBA00022989"/>
    </source>
</evidence>
<gene>
    <name evidence="12" type="ORF">B9G98_02357</name>
</gene>
<dbReference type="PANTHER" id="PTHR31361:SF1">
    <property type="entry name" value="BETA-GLUCAN SYNTHESIS-ASSOCIATED PROTEIN KRE6-RELATED"/>
    <property type="match status" value="1"/>
</dbReference>
<keyword evidence="7" id="KW-0325">Glycoprotein</keyword>
<organism evidence="12 13">
    <name type="scientific">Wickerhamiella sorbophila</name>
    <dbReference type="NCBI Taxonomy" id="45607"/>
    <lineage>
        <taxon>Eukaryota</taxon>
        <taxon>Fungi</taxon>
        <taxon>Dikarya</taxon>
        <taxon>Ascomycota</taxon>
        <taxon>Saccharomycotina</taxon>
        <taxon>Dipodascomycetes</taxon>
        <taxon>Dipodascales</taxon>
        <taxon>Trichomonascaceae</taxon>
        <taxon>Wickerhamiella</taxon>
    </lineage>
</organism>
<reference evidence="12 13" key="1">
    <citation type="submission" date="2017-04" db="EMBL/GenBank/DDBJ databases">
        <title>Genome sequencing of [Candida] sorbophila.</title>
        <authorList>
            <person name="Ahn J.O."/>
        </authorList>
    </citation>
    <scope>NUCLEOTIDE SEQUENCE [LARGE SCALE GENOMIC DNA]</scope>
    <source>
        <strain evidence="12 13">DS02</strain>
    </source>
</reference>
<keyword evidence="5 10" id="KW-1133">Transmembrane helix</keyword>
<dbReference type="RefSeq" id="XP_024664682.1">
    <property type="nucleotide sequence ID" value="XM_024808914.1"/>
</dbReference>
<comment type="caution">
    <text evidence="12">The sequence shown here is derived from an EMBL/GenBank/DDBJ whole genome shotgun (WGS) entry which is preliminary data.</text>
</comment>
<dbReference type="InterPro" id="IPR013320">
    <property type="entry name" value="ConA-like_dom_sf"/>
</dbReference>
<dbReference type="InterPro" id="IPR005629">
    <property type="entry name" value="Skn1/Kre6/Sbg1"/>
</dbReference>
<dbReference type="SUPFAM" id="SSF49899">
    <property type="entry name" value="Concanavalin A-like lectins/glucanases"/>
    <property type="match status" value="1"/>
</dbReference>
<keyword evidence="3 10" id="KW-0812">Transmembrane</keyword>
<keyword evidence="6 10" id="KW-0472">Membrane</keyword>
<keyword evidence="8" id="KW-0961">Cell wall biogenesis/degradation</keyword>
<dbReference type="OrthoDB" id="412647at2759"/>
<dbReference type="CDD" id="cd02180">
    <property type="entry name" value="GH16_fungal_KRE6_glucanase"/>
    <property type="match status" value="1"/>
</dbReference>
<evidence type="ECO:0000256" key="9">
    <source>
        <dbReference type="SAM" id="MobiDB-lite"/>
    </source>
</evidence>
<comment type="similarity">
    <text evidence="2">Belongs to the SKN1/KRE6 family.</text>
</comment>
<dbReference type="GeneID" id="36516105"/>
<dbReference type="GO" id="GO:0015926">
    <property type="term" value="F:glucosidase activity"/>
    <property type="evidence" value="ECO:0007669"/>
    <property type="project" value="TreeGrafter"/>
</dbReference>
<dbReference type="STRING" id="45607.A0A2T0FIF9"/>
<dbReference type="GO" id="GO:0006078">
    <property type="term" value="P:(1-&gt;6)-beta-D-glucan biosynthetic process"/>
    <property type="evidence" value="ECO:0007669"/>
    <property type="project" value="TreeGrafter"/>
</dbReference>
<evidence type="ECO:0000313" key="12">
    <source>
        <dbReference type="EMBL" id="PRT54737.1"/>
    </source>
</evidence>
<feature type="transmembrane region" description="Helical" evidence="10">
    <location>
        <begin position="185"/>
        <end position="208"/>
    </location>
</feature>
<keyword evidence="13" id="KW-1185">Reference proteome</keyword>
<dbReference type="Gene3D" id="2.60.120.200">
    <property type="match status" value="1"/>
</dbReference>
<dbReference type="Pfam" id="PF03935">
    <property type="entry name" value="SKN1_KRE6_Sbg1"/>
    <property type="match status" value="1"/>
</dbReference>
<evidence type="ECO:0000256" key="3">
    <source>
        <dbReference type="ARBA" id="ARBA00022692"/>
    </source>
</evidence>
<evidence type="ECO:0000256" key="7">
    <source>
        <dbReference type="ARBA" id="ARBA00023180"/>
    </source>
</evidence>
<dbReference type="GO" id="GO:0005886">
    <property type="term" value="C:plasma membrane"/>
    <property type="evidence" value="ECO:0007669"/>
    <property type="project" value="TreeGrafter"/>
</dbReference>
<feature type="region of interest" description="Disordered" evidence="9">
    <location>
        <begin position="1"/>
        <end position="124"/>
    </location>
</feature>
<feature type="compositionally biased region" description="Low complexity" evidence="9">
    <location>
        <begin position="35"/>
        <end position="53"/>
    </location>
</feature>
<dbReference type="Proteomes" id="UP000238350">
    <property type="component" value="Unassembled WGS sequence"/>
</dbReference>
<dbReference type="EMBL" id="NDIQ01000021">
    <property type="protein sequence ID" value="PRT54737.1"/>
    <property type="molecule type" value="Genomic_DNA"/>
</dbReference>
<dbReference type="GO" id="GO:0005789">
    <property type="term" value="C:endoplasmic reticulum membrane"/>
    <property type="evidence" value="ECO:0007669"/>
    <property type="project" value="TreeGrafter"/>
</dbReference>
<dbReference type="InterPro" id="IPR000757">
    <property type="entry name" value="Beta-glucanase-like"/>
</dbReference>
<evidence type="ECO:0000256" key="1">
    <source>
        <dbReference type="ARBA" id="ARBA00004606"/>
    </source>
</evidence>
<evidence type="ECO:0000313" key="13">
    <source>
        <dbReference type="Proteomes" id="UP000238350"/>
    </source>
</evidence>
<feature type="domain" description="GH16" evidence="11">
    <location>
        <begin position="243"/>
        <end position="608"/>
    </location>
</feature>
<keyword evidence="4" id="KW-0735">Signal-anchor</keyword>
<comment type="subcellular location">
    <subcellularLocation>
        <location evidence="1">Membrane</location>
        <topology evidence="1">Single-pass type II membrane protein</topology>
    </subcellularLocation>
</comment>
<evidence type="ECO:0000256" key="6">
    <source>
        <dbReference type="ARBA" id="ARBA00023136"/>
    </source>
</evidence>
<evidence type="ECO:0000256" key="2">
    <source>
        <dbReference type="ARBA" id="ARBA00010962"/>
    </source>
</evidence>
<evidence type="ECO:0000256" key="10">
    <source>
        <dbReference type="SAM" id="Phobius"/>
    </source>
</evidence>
<proteinExistence type="inferred from homology"/>
<accession>A0A2T0FIF9</accession>